<dbReference type="PROSITE" id="PS00211">
    <property type="entry name" value="ABC_TRANSPORTER_1"/>
    <property type="match status" value="1"/>
</dbReference>
<dbReference type="InterPro" id="IPR017871">
    <property type="entry name" value="ABC_transporter-like_CS"/>
</dbReference>
<dbReference type="Pfam" id="PF00005">
    <property type="entry name" value="ABC_tran"/>
    <property type="match status" value="1"/>
</dbReference>
<dbReference type="GO" id="GO:0016887">
    <property type="term" value="F:ATP hydrolysis activity"/>
    <property type="evidence" value="ECO:0007669"/>
    <property type="project" value="InterPro"/>
</dbReference>
<dbReference type="PROSITE" id="PS50893">
    <property type="entry name" value="ABC_TRANSPORTER_2"/>
    <property type="match status" value="1"/>
</dbReference>
<gene>
    <name evidence="9" type="ORF">PGLA1383_LOCUS43523</name>
</gene>
<evidence type="ECO:0000313" key="9">
    <source>
        <dbReference type="EMBL" id="CAE8626615.1"/>
    </source>
</evidence>
<sequence length="306" mass="33350">MSLCCPVGFQYGQSPGSFGISRDGSVGDWKPDEPNQKEWPGQSEGDIIRGDIRLDGVNFSYPSNPSHQVLRGVSLHCRSGQTTALVGLSGSGKSTLINLVLRFYDVQEGMGSITFDGSDIRSLNPSWLRRQLGIVGQEPRLFRGTIAENIAWGLPAATQEQVEAAAKAALADEFISQLPEGYNTVVSDTKLLSGGQRQRIAIARALIRDPSVLILDEPTSALDPESSMLISRALEQARWSDRLGHQRTVIVIAHRLSTVEHADKIAVMEAGRVVEEGGHNELMALNGCYARLLTDQRLPTNHTPRI</sequence>
<comment type="caution">
    <text evidence="9">The sequence shown here is derived from an EMBL/GenBank/DDBJ whole genome shotgun (WGS) entry which is preliminary data.</text>
</comment>
<organism evidence="9 10">
    <name type="scientific">Polarella glacialis</name>
    <name type="common">Dinoflagellate</name>
    <dbReference type="NCBI Taxonomy" id="89957"/>
    <lineage>
        <taxon>Eukaryota</taxon>
        <taxon>Sar</taxon>
        <taxon>Alveolata</taxon>
        <taxon>Dinophyceae</taxon>
        <taxon>Suessiales</taxon>
        <taxon>Suessiaceae</taxon>
        <taxon>Polarella</taxon>
    </lineage>
</organism>
<protein>
    <recommendedName>
        <fullName evidence="8">ABC transporter domain-containing protein</fullName>
    </recommendedName>
</protein>
<accession>A0A813GJL1</accession>
<proteinExistence type="predicted"/>
<evidence type="ECO:0000259" key="8">
    <source>
        <dbReference type="PROSITE" id="PS50893"/>
    </source>
</evidence>
<keyword evidence="10" id="KW-1185">Reference proteome</keyword>
<dbReference type="GO" id="GO:0015421">
    <property type="term" value="F:ABC-type oligopeptide transporter activity"/>
    <property type="evidence" value="ECO:0007669"/>
    <property type="project" value="TreeGrafter"/>
</dbReference>
<dbReference type="InterPro" id="IPR003439">
    <property type="entry name" value="ABC_transporter-like_ATP-bd"/>
</dbReference>
<evidence type="ECO:0000313" key="10">
    <source>
        <dbReference type="Proteomes" id="UP000654075"/>
    </source>
</evidence>
<dbReference type="AlphaFoldDB" id="A0A813GJL1"/>
<dbReference type="SMART" id="SM00382">
    <property type="entry name" value="AAA"/>
    <property type="match status" value="1"/>
</dbReference>
<dbReference type="EMBL" id="CAJNNV010028999">
    <property type="protein sequence ID" value="CAE8626615.1"/>
    <property type="molecule type" value="Genomic_DNA"/>
</dbReference>
<dbReference type="SUPFAM" id="SSF52540">
    <property type="entry name" value="P-loop containing nucleoside triphosphate hydrolases"/>
    <property type="match status" value="1"/>
</dbReference>
<dbReference type="GO" id="GO:0005524">
    <property type="term" value="F:ATP binding"/>
    <property type="evidence" value="ECO:0007669"/>
    <property type="project" value="UniProtKB-KW"/>
</dbReference>
<evidence type="ECO:0000256" key="6">
    <source>
        <dbReference type="ARBA" id="ARBA00023136"/>
    </source>
</evidence>
<dbReference type="FunFam" id="3.40.50.300:FF:000218">
    <property type="entry name" value="Multidrug ABC transporter ATP-binding protein"/>
    <property type="match status" value="1"/>
</dbReference>
<dbReference type="PANTHER" id="PTHR43394">
    <property type="entry name" value="ATP-DEPENDENT PERMEASE MDL1, MITOCHONDRIAL"/>
    <property type="match status" value="1"/>
</dbReference>
<evidence type="ECO:0000256" key="1">
    <source>
        <dbReference type="ARBA" id="ARBA00004141"/>
    </source>
</evidence>
<feature type="region of interest" description="Disordered" evidence="7">
    <location>
        <begin position="16"/>
        <end position="42"/>
    </location>
</feature>
<keyword evidence="2" id="KW-0812">Transmembrane</keyword>
<feature type="domain" description="ABC transporter" evidence="8">
    <location>
        <begin position="52"/>
        <end position="295"/>
    </location>
</feature>
<evidence type="ECO:0000256" key="3">
    <source>
        <dbReference type="ARBA" id="ARBA00022741"/>
    </source>
</evidence>
<evidence type="ECO:0000256" key="4">
    <source>
        <dbReference type="ARBA" id="ARBA00022840"/>
    </source>
</evidence>
<dbReference type="InterPro" id="IPR027417">
    <property type="entry name" value="P-loop_NTPase"/>
</dbReference>
<dbReference type="InterPro" id="IPR039421">
    <property type="entry name" value="Type_1_exporter"/>
</dbReference>
<dbReference type="InterPro" id="IPR003593">
    <property type="entry name" value="AAA+_ATPase"/>
</dbReference>
<dbReference type="PANTHER" id="PTHR43394:SF1">
    <property type="entry name" value="ATP-BINDING CASSETTE SUB-FAMILY B MEMBER 10, MITOCHONDRIAL"/>
    <property type="match status" value="1"/>
</dbReference>
<evidence type="ECO:0000256" key="5">
    <source>
        <dbReference type="ARBA" id="ARBA00022989"/>
    </source>
</evidence>
<comment type="subcellular location">
    <subcellularLocation>
        <location evidence="1">Membrane</location>
        <topology evidence="1">Multi-pass membrane protein</topology>
    </subcellularLocation>
</comment>
<keyword evidence="4" id="KW-0067">ATP-binding</keyword>
<dbReference type="GO" id="GO:0005743">
    <property type="term" value="C:mitochondrial inner membrane"/>
    <property type="evidence" value="ECO:0007669"/>
    <property type="project" value="TreeGrafter"/>
</dbReference>
<keyword evidence="5" id="KW-1133">Transmembrane helix</keyword>
<dbReference type="OMA" id="APIWVRR"/>
<keyword evidence="3" id="KW-0547">Nucleotide-binding</keyword>
<dbReference type="Gene3D" id="3.40.50.300">
    <property type="entry name" value="P-loop containing nucleotide triphosphate hydrolases"/>
    <property type="match status" value="1"/>
</dbReference>
<keyword evidence="6" id="KW-0472">Membrane</keyword>
<evidence type="ECO:0000256" key="7">
    <source>
        <dbReference type="SAM" id="MobiDB-lite"/>
    </source>
</evidence>
<dbReference type="OrthoDB" id="6500128at2759"/>
<name>A0A813GJL1_POLGL</name>
<reference evidence="9" key="1">
    <citation type="submission" date="2021-02" db="EMBL/GenBank/DDBJ databases">
        <authorList>
            <person name="Dougan E. K."/>
            <person name="Rhodes N."/>
            <person name="Thang M."/>
            <person name="Chan C."/>
        </authorList>
    </citation>
    <scope>NUCLEOTIDE SEQUENCE</scope>
</reference>
<dbReference type="GO" id="GO:0090374">
    <property type="term" value="P:oligopeptide export from mitochondrion"/>
    <property type="evidence" value="ECO:0007669"/>
    <property type="project" value="TreeGrafter"/>
</dbReference>
<evidence type="ECO:0000256" key="2">
    <source>
        <dbReference type="ARBA" id="ARBA00022692"/>
    </source>
</evidence>
<dbReference type="Proteomes" id="UP000654075">
    <property type="component" value="Unassembled WGS sequence"/>
</dbReference>